<dbReference type="EMBL" id="SRKY01000001">
    <property type="protein sequence ID" value="THH39164.1"/>
    <property type="molecule type" value="Genomic_DNA"/>
</dbReference>
<proteinExistence type="predicted"/>
<evidence type="ECO:0000313" key="3">
    <source>
        <dbReference type="Proteomes" id="UP000306602"/>
    </source>
</evidence>
<keyword evidence="1" id="KW-1133">Transmembrane helix</keyword>
<evidence type="ECO:0000256" key="1">
    <source>
        <dbReference type="SAM" id="Phobius"/>
    </source>
</evidence>
<dbReference type="OrthoDB" id="7875737at2"/>
<keyword evidence="1" id="KW-0812">Transmembrane</keyword>
<keyword evidence="1" id="KW-0472">Membrane</keyword>
<dbReference type="AlphaFoldDB" id="A0A4S4NHJ8"/>
<keyword evidence="3" id="KW-1185">Reference proteome</keyword>
<dbReference type="Proteomes" id="UP000306602">
    <property type="component" value="Unassembled WGS sequence"/>
</dbReference>
<protein>
    <submittedName>
        <fullName evidence="2">Uncharacterized protein</fullName>
    </submittedName>
</protein>
<reference evidence="2 3" key="1">
    <citation type="submission" date="2019-04" db="EMBL/GenBank/DDBJ databases">
        <title>Shimia ponticola sp. nov., isolated from seawater.</title>
        <authorList>
            <person name="Kim Y.-O."/>
            <person name="Yoon J.-H."/>
        </authorList>
    </citation>
    <scope>NUCLEOTIDE SEQUENCE [LARGE SCALE GENOMIC DNA]</scope>
    <source>
        <strain evidence="2 3">MYP11</strain>
    </source>
</reference>
<comment type="caution">
    <text evidence="2">The sequence shown here is derived from an EMBL/GenBank/DDBJ whole genome shotgun (WGS) entry which is preliminary data.</text>
</comment>
<feature type="transmembrane region" description="Helical" evidence="1">
    <location>
        <begin position="54"/>
        <end position="71"/>
    </location>
</feature>
<gene>
    <name evidence="2" type="ORF">E4Z66_00450</name>
</gene>
<sequence length="72" mass="7575">MFTILIWCGAALTLGGLALLLWCILQVAKARRTTTEDAEMRVLLQKLVPVNLGALALSALGLMLLAVGLALG</sequence>
<organism evidence="2 3">
    <name type="scientific">Aliishimia ponticola</name>
    <dbReference type="NCBI Taxonomy" id="2499833"/>
    <lineage>
        <taxon>Bacteria</taxon>
        <taxon>Pseudomonadati</taxon>
        <taxon>Pseudomonadota</taxon>
        <taxon>Alphaproteobacteria</taxon>
        <taxon>Rhodobacterales</taxon>
        <taxon>Paracoccaceae</taxon>
        <taxon>Aliishimia</taxon>
    </lineage>
</organism>
<accession>A0A4S4NHJ8</accession>
<evidence type="ECO:0000313" key="2">
    <source>
        <dbReference type="EMBL" id="THH39164.1"/>
    </source>
</evidence>
<name>A0A4S4NHJ8_9RHOB</name>